<organism evidence="2 3">
    <name type="scientific">Lineolata rhizophorae</name>
    <dbReference type="NCBI Taxonomy" id="578093"/>
    <lineage>
        <taxon>Eukaryota</taxon>
        <taxon>Fungi</taxon>
        <taxon>Dikarya</taxon>
        <taxon>Ascomycota</taxon>
        <taxon>Pezizomycotina</taxon>
        <taxon>Dothideomycetes</taxon>
        <taxon>Dothideomycetes incertae sedis</taxon>
        <taxon>Lineolatales</taxon>
        <taxon>Lineolataceae</taxon>
        <taxon>Lineolata</taxon>
    </lineage>
</organism>
<evidence type="ECO:0000313" key="3">
    <source>
        <dbReference type="Proteomes" id="UP000799766"/>
    </source>
</evidence>
<evidence type="ECO:0000313" key="2">
    <source>
        <dbReference type="EMBL" id="KAF2461783.1"/>
    </source>
</evidence>
<evidence type="ECO:0000256" key="1">
    <source>
        <dbReference type="SAM" id="MobiDB-lite"/>
    </source>
</evidence>
<name>A0A6A6PEF8_9PEZI</name>
<feature type="region of interest" description="Disordered" evidence="1">
    <location>
        <begin position="66"/>
        <end position="171"/>
    </location>
</feature>
<feature type="compositionally biased region" description="Basic and acidic residues" evidence="1">
    <location>
        <begin position="141"/>
        <end position="155"/>
    </location>
</feature>
<reference evidence="2" key="1">
    <citation type="journal article" date="2020" name="Stud. Mycol.">
        <title>101 Dothideomycetes genomes: a test case for predicting lifestyles and emergence of pathogens.</title>
        <authorList>
            <person name="Haridas S."/>
            <person name="Albert R."/>
            <person name="Binder M."/>
            <person name="Bloem J."/>
            <person name="Labutti K."/>
            <person name="Salamov A."/>
            <person name="Andreopoulos B."/>
            <person name="Baker S."/>
            <person name="Barry K."/>
            <person name="Bills G."/>
            <person name="Bluhm B."/>
            <person name="Cannon C."/>
            <person name="Castanera R."/>
            <person name="Culley D."/>
            <person name="Daum C."/>
            <person name="Ezra D."/>
            <person name="Gonzalez J."/>
            <person name="Henrissat B."/>
            <person name="Kuo A."/>
            <person name="Liang C."/>
            <person name="Lipzen A."/>
            <person name="Lutzoni F."/>
            <person name="Magnuson J."/>
            <person name="Mondo S."/>
            <person name="Nolan M."/>
            <person name="Ohm R."/>
            <person name="Pangilinan J."/>
            <person name="Park H.-J."/>
            <person name="Ramirez L."/>
            <person name="Alfaro M."/>
            <person name="Sun H."/>
            <person name="Tritt A."/>
            <person name="Yoshinaga Y."/>
            <person name="Zwiers L.-H."/>
            <person name="Turgeon B."/>
            <person name="Goodwin S."/>
            <person name="Spatafora J."/>
            <person name="Crous P."/>
            <person name="Grigoriev I."/>
        </authorList>
    </citation>
    <scope>NUCLEOTIDE SEQUENCE</scope>
    <source>
        <strain evidence="2">ATCC 16933</strain>
    </source>
</reference>
<keyword evidence="3" id="KW-1185">Reference proteome</keyword>
<proteinExistence type="predicted"/>
<gene>
    <name evidence="2" type="ORF">BDY21DRAFT_866</name>
</gene>
<feature type="compositionally biased region" description="Basic and acidic residues" evidence="1">
    <location>
        <begin position="67"/>
        <end position="82"/>
    </location>
</feature>
<sequence>MTRPAAASKRRRRGARGLECQDEPGRRLSTRCSIRLEHLPSGPGTLRRSLPRYVHAYPWALTHPGSARREKAFRSLTRDPFPRPRRPCLCTHTQRDASPSPLSRRPLAPQTEPDLEAKSHPVTPCHTAPRRAAPRHTMLLLERRGARSRSWECRRPGGPAEMGPWVCVGGE</sequence>
<feature type="compositionally biased region" description="Low complexity" evidence="1">
    <location>
        <begin position="97"/>
        <end position="109"/>
    </location>
</feature>
<accession>A0A6A6PEF8</accession>
<protein>
    <submittedName>
        <fullName evidence="2">Uncharacterized protein</fullName>
    </submittedName>
</protein>
<dbReference type="EMBL" id="MU001670">
    <property type="protein sequence ID" value="KAF2461783.1"/>
    <property type="molecule type" value="Genomic_DNA"/>
</dbReference>
<feature type="region of interest" description="Disordered" evidence="1">
    <location>
        <begin position="1"/>
        <end position="26"/>
    </location>
</feature>
<dbReference type="Proteomes" id="UP000799766">
    <property type="component" value="Unassembled WGS sequence"/>
</dbReference>
<dbReference type="AlphaFoldDB" id="A0A6A6PEF8"/>